<dbReference type="InterPro" id="IPR012668">
    <property type="entry name" value="CHP02466"/>
</dbReference>
<proteinExistence type="predicted"/>
<dbReference type="Pfam" id="PF13759">
    <property type="entry name" value="2OG-FeII_Oxy_5"/>
    <property type="match status" value="1"/>
</dbReference>
<dbReference type="RefSeq" id="WP_072897993.1">
    <property type="nucleotide sequence ID" value="NZ_FQWZ01000005.1"/>
</dbReference>
<dbReference type="STRING" id="490188.SAMN04488068_2514"/>
<evidence type="ECO:0000313" key="2">
    <source>
        <dbReference type="Proteomes" id="UP000199758"/>
    </source>
</evidence>
<name>A0A1M5Q4E9_9GAMM</name>
<evidence type="ECO:0008006" key="3">
    <source>
        <dbReference type="Google" id="ProtNLM"/>
    </source>
</evidence>
<dbReference type="AlphaFoldDB" id="A0A1M5Q4E9"/>
<dbReference type="Proteomes" id="UP000199758">
    <property type="component" value="Unassembled WGS sequence"/>
</dbReference>
<dbReference type="OrthoDB" id="549777at2"/>
<organism evidence="1 2">
    <name type="scientific">Hydrocarboniphaga daqingensis</name>
    <dbReference type="NCBI Taxonomy" id="490188"/>
    <lineage>
        <taxon>Bacteria</taxon>
        <taxon>Pseudomonadati</taxon>
        <taxon>Pseudomonadota</taxon>
        <taxon>Gammaproteobacteria</taxon>
        <taxon>Nevskiales</taxon>
        <taxon>Nevskiaceae</taxon>
        <taxon>Hydrocarboniphaga</taxon>
    </lineage>
</organism>
<gene>
    <name evidence="1" type="ORF">SAMN04488068_2514</name>
</gene>
<reference evidence="1 2" key="1">
    <citation type="submission" date="2016-11" db="EMBL/GenBank/DDBJ databases">
        <authorList>
            <person name="Jaros S."/>
            <person name="Januszkiewicz K."/>
            <person name="Wedrychowicz H."/>
        </authorList>
    </citation>
    <scope>NUCLEOTIDE SEQUENCE [LARGE SCALE GENOMIC DNA]</scope>
    <source>
        <strain evidence="1 2">CGMCC 1.7049</strain>
    </source>
</reference>
<dbReference type="EMBL" id="FQWZ01000005">
    <property type="protein sequence ID" value="SHH09147.1"/>
    <property type="molecule type" value="Genomic_DNA"/>
</dbReference>
<sequence>MSRPAGLKPGRASRVQGWFPTLIYQAPLATGSGALALNRELLRESAQLREFDRAGRSWSQTHYHGGYTSYGSMDRLHQFSSTFDTLRRKLDRHVARYATSLHWDLRGRSLEMTDCWLNIMPRGTAHSFHLHPQSAISGTYYVKTPRGCPGLKFEDPRLSRMMAAPPRDADAPDEHRAHIVYPARAGELILFESWLRHEVPPNPVDVERISISFNYHWL</sequence>
<dbReference type="NCBIfam" id="TIGR02466">
    <property type="entry name" value="TIGR02466 family protein"/>
    <property type="match status" value="1"/>
</dbReference>
<dbReference type="Gene3D" id="2.60.120.620">
    <property type="entry name" value="q2cbj1_9rhob like domain"/>
    <property type="match status" value="1"/>
</dbReference>
<keyword evidence="2" id="KW-1185">Reference proteome</keyword>
<accession>A0A1M5Q4E9</accession>
<protein>
    <recommendedName>
        <fullName evidence="3">2OG-Fe(II) oxygenase superfamily protein</fullName>
    </recommendedName>
</protein>
<evidence type="ECO:0000313" key="1">
    <source>
        <dbReference type="EMBL" id="SHH09147.1"/>
    </source>
</evidence>